<dbReference type="Pfam" id="PF02932">
    <property type="entry name" value="Neur_chan_memb"/>
    <property type="match status" value="1"/>
</dbReference>
<evidence type="ECO:0000256" key="1">
    <source>
        <dbReference type="SAM" id="Phobius"/>
    </source>
</evidence>
<evidence type="ECO:0000313" key="4">
    <source>
        <dbReference type="Proteomes" id="UP000762676"/>
    </source>
</evidence>
<dbReference type="InterPro" id="IPR006201">
    <property type="entry name" value="Neur_channel"/>
</dbReference>
<sequence>MGWSDEQLHFQQNRGVLLDNYVVNGEWEIVASNLTIIEGFGLAGFRVEIEIQRRSGFFILNIVMPVVLLSFLNITVFLIPVESGEKISYGITVLLALAVFMSIVGEMLPRSSDVVPLVTIYLFVLLIISVLTVMVAIIIVWLHHKDEEETKRQKATTTFKNMFRKVRVLNRATTPLTKVKPSIDHLDTENVEPSPAMKINQGASLLDAVKKLGNPEKVLPPVPDEERRVNRYKLIGRHIDTVAFFIFTVIWLSVTLGFTLVLST</sequence>
<feature type="domain" description="Neurotransmitter-gated ion-channel transmembrane" evidence="2">
    <location>
        <begin position="62"/>
        <end position="180"/>
    </location>
</feature>
<accession>A0AAV4GL14</accession>
<dbReference type="CDD" id="cd19051">
    <property type="entry name" value="LGIC_TM_cation"/>
    <property type="match status" value="1"/>
</dbReference>
<keyword evidence="1" id="KW-0812">Transmembrane</keyword>
<proteinExistence type="predicted"/>
<feature type="transmembrane region" description="Helical" evidence="1">
    <location>
        <begin position="242"/>
        <end position="262"/>
    </location>
</feature>
<evidence type="ECO:0000313" key="3">
    <source>
        <dbReference type="EMBL" id="GFR86218.1"/>
    </source>
</evidence>
<keyword evidence="4" id="KW-1185">Reference proteome</keyword>
<protein>
    <submittedName>
        <fullName evidence="3">Neuronal acetylcholine receptor subunit alpha-7</fullName>
    </submittedName>
</protein>
<keyword evidence="1" id="KW-0472">Membrane</keyword>
<dbReference type="GO" id="GO:0016020">
    <property type="term" value="C:membrane"/>
    <property type="evidence" value="ECO:0007669"/>
    <property type="project" value="InterPro"/>
</dbReference>
<evidence type="ECO:0000259" key="2">
    <source>
        <dbReference type="Pfam" id="PF02932"/>
    </source>
</evidence>
<dbReference type="EMBL" id="BMAT01008483">
    <property type="protein sequence ID" value="GFR86218.1"/>
    <property type="molecule type" value="Genomic_DNA"/>
</dbReference>
<dbReference type="PANTHER" id="PTHR18945">
    <property type="entry name" value="NEUROTRANSMITTER GATED ION CHANNEL"/>
    <property type="match status" value="1"/>
</dbReference>
<name>A0AAV4GL14_9GAST</name>
<dbReference type="InterPro" id="IPR006029">
    <property type="entry name" value="Neurotrans-gated_channel_TM"/>
</dbReference>
<keyword evidence="1" id="KW-1133">Transmembrane helix</keyword>
<dbReference type="GO" id="GO:0005216">
    <property type="term" value="F:monoatomic ion channel activity"/>
    <property type="evidence" value="ECO:0007669"/>
    <property type="project" value="InterPro"/>
</dbReference>
<dbReference type="InterPro" id="IPR038050">
    <property type="entry name" value="Neuro_actylchol_rec"/>
</dbReference>
<dbReference type="AlphaFoldDB" id="A0AAV4GL14"/>
<feature type="transmembrane region" description="Helical" evidence="1">
    <location>
        <begin position="87"/>
        <end position="108"/>
    </location>
</feature>
<dbReference type="GO" id="GO:0004888">
    <property type="term" value="F:transmembrane signaling receptor activity"/>
    <property type="evidence" value="ECO:0007669"/>
    <property type="project" value="InterPro"/>
</dbReference>
<reference evidence="3 4" key="1">
    <citation type="journal article" date="2021" name="Elife">
        <title>Chloroplast acquisition without the gene transfer in kleptoplastic sea slugs, Plakobranchus ocellatus.</title>
        <authorList>
            <person name="Maeda T."/>
            <person name="Takahashi S."/>
            <person name="Yoshida T."/>
            <person name="Shimamura S."/>
            <person name="Takaki Y."/>
            <person name="Nagai Y."/>
            <person name="Toyoda A."/>
            <person name="Suzuki Y."/>
            <person name="Arimoto A."/>
            <person name="Ishii H."/>
            <person name="Satoh N."/>
            <person name="Nishiyama T."/>
            <person name="Hasebe M."/>
            <person name="Maruyama T."/>
            <person name="Minagawa J."/>
            <person name="Obokata J."/>
            <person name="Shigenobu S."/>
        </authorList>
    </citation>
    <scope>NUCLEOTIDE SEQUENCE [LARGE SCALE GENOMIC DNA]</scope>
</reference>
<feature type="transmembrane region" description="Helical" evidence="1">
    <location>
        <begin position="120"/>
        <end position="142"/>
    </location>
</feature>
<keyword evidence="3" id="KW-0675">Receptor</keyword>
<dbReference type="SUPFAM" id="SSF90112">
    <property type="entry name" value="Neurotransmitter-gated ion-channel transmembrane pore"/>
    <property type="match status" value="1"/>
</dbReference>
<organism evidence="3 4">
    <name type="scientific">Elysia marginata</name>
    <dbReference type="NCBI Taxonomy" id="1093978"/>
    <lineage>
        <taxon>Eukaryota</taxon>
        <taxon>Metazoa</taxon>
        <taxon>Spiralia</taxon>
        <taxon>Lophotrochozoa</taxon>
        <taxon>Mollusca</taxon>
        <taxon>Gastropoda</taxon>
        <taxon>Heterobranchia</taxon>
        <taxon>Euthyneura</taxon>
        <taxon>Panpulmonata</taxon>
        <taxon>Sacoglossa</taxon>
        <taxon>Placobranchoidea</taxon>
        <taxon>Plakobranchidae</taxon>
        <taxon>Elysia</taxon>
    </lineage>
</organism>
<feature type="transmembrane region" description="Helical" evidence="1">
    <location>
        <begin position="57"/>
        <end position="81"/>
    </location>
</feature>
<dbReference type="Gene3D" id="1.20.58.390">
    <property type="entry name" value="Neurotransmitter-gated ion-channel transmembrane domain"/>
    <property type="match status" value="1"/>
</dbReference>
<dbReference type="InterPro" id="IPR036719">
    <property type="entry name" value="Neuro-gated_channel_TM_sf"/>
</dbReference>
<gene>
    <name evidence="3" type="ORF">ElyMa_004194300</name>
</gene>
<comment type="caution">
    <text evidence="3">The sequence shown here is derived from an EMBL/GenBank/DDBJ whole genome shotgun (WGS) entry which is preliminary data.</text>
</comment>
<dbReference type="Proteomes" id="UP000762676">
    <property type="component" value="Unassembled WGS sequence"/>
</dbReference>